<keyword evidence="1" id="KW-0472">Membrane</keyword>
<dbReference type="AlphaFoldDB" id="A0A5C1ARX8"/>
<keyword evidence="1" id="KW-0812">Transmembrane</keyword>
<keyword evidence="3" id="KW-1185">Reference proteome</keyword>
<organism evidence="2 3">
    <name type="scientific">Limnoglobus roseus</name>
    <dbReference type="NCBI Taxonomy" id="2598579"/>
    <lineage>
        <taxon>Bacteria</taxon>
        <taxon>Pseudomonadati</taxon>
        <taxon>Planctomycetota</taxon>
        <taxon>Planctomycetia</taxon>
        <taxon>Gemmatales</taxon>
        <taxon>Gemmataceae</taxon>
        <taxon>Limnoglobus</taxon>
    </lineage>
</organism>
<protein>
    <submittedName>
        <fullName evidence="2">Uncharacterized protein</fullName>
    </submittedName>
</protein>
<evidence type="ECO:0000256" key="1">
    <source>
        <dbReference type="SAM" id="Phobius"/>
    </source>
</evidence>
<feature type="transmembrane region" description="Helical" evidence="1">
    <location>
        <begin position="14"/>
        <end position="36"/>
    </location>
</feature>
<evidence type="ECO:0000313" key="3">
    <source>
        <dbReference type="Proteomes" id="UP000324974"/>
    </source>
</evidence>
<feature type="transmembrane region" description="Helical" evidence="1">
    <location>
        <begin position="42"/>
        <end position="66"/>
    </location>
</feature>
<proteinExistence type="predicted"/>
<evidence type="ECO:0000313" key="2">
    <source>
        <dbReference type="EMBL" id="QEL20907.1"/>
    </source>
</evidence>
<gene>
    <name evidence="2" type="ORF">PX52LOC_08029</name>
</gene>
<keyword evidence="1" id="KW-1133">Transmembrane helix</keyword>
<sequence>MSDGTAFRAQATRLFRVVGVLLAFGVATAAGVGWWLDGWIGLAIGGGVAAVFAACVYAGAGVLWAMSQDGA</sequence>
<accession>A0A5C1ARX8</accession>
<dbReference type="Proteomes" id="UP000324974">
    <property type="component" value="Chromosome"/>
</dbReference>
<reference evidence="3" key="1">
    <citation type="submission" date="2019-08" db="EMBL/GenBank/DDBJ databases">
        <title>Limnoglobus roseus gen. nov., sp. nov., a novel freshwater planctomycete with a giant genome from the family Gemmataceae.</title>
        <authorList>
            <person name="Kulichevskaya I.S."/>
            <person name="Naumoff D.G."/>
            <person name="Miroshnikov K."/>
            <person name="Ivanova A."/>
            <person name="Philippov D.A."/>
            <person name="Hakobyan A."/>
            <person name="Rijpstra I.C."/>
            <person name="Sinninghe Damste J.S."/>
            <person name="Liesack W."/>
            <person name="Dedysh S.N."/>
        </authorList>
    </citation>
    <scope>NUCLEOTIDE SEQUENCE [LARGE SCALE GENOMIC DNA]</scope>
    <source>
        <strain evidence="3">PX52</strain>
    </source>
</reference>
<dbReference type="KEGG" id="lrs:PX52LOC_08029"/>
<dbReference type="EMBL" id="CP042425">
    <property type="protein sequence ID" value="QEL20907.1"/>
    <property type="molecule type" value="Genomic_DNA"/>
</dbReference>
<dbReference type="RefSeq" id="WP_149115152.1">
    <property type="nucleotide sequence ID" value="NZ_CP042425.1"/>
</dbReference>
<name>A0A5C1ARX8_9BACT</name>